<organism evidence="7 8">
    <name type="scientific">Actinomadura parmotrematis</name>
    <dbReference type="NCBI Taxonomy" id="2864039"/>
    <lineage>
        <taxon>Bacteria</taxon>
        <taxon>Bacillati</taxon>
        <taxon>Actinomycetota</taxon>
        <taxon>Actinomycetes</taxon>
        <taxon>Streptosporangiales</taxon>
        <taxon>Thermomonosporaceae</taxon>
        <taxon>Actinomadura</taxon>
    </lineage>
</organism>
<dbReference type="SUPFAM" id="SSF55811">
    <property type="entry name" value="Nudix"/>
    <property type="match status" value="1"/>
</dbReference>
<dbReference type="PROSITE" id="PS00893">
    <property type="entry name" value="NUDIX_BOX"/>
    <property type="match status" value="1"/>
</dbReference>
<dbReference type="EMBL" id="JAIBOA010000015">
    <property type="protein sequence ID" value="MBW8485320.1"/>
    <property type="molecule type" value="Genomic_DNA"/>
</dbReference>
<dbReference type="PROSITE" id="PS51462">
    <property type="entry name" value="NUDIX"/>
    <property type="match status" value="1"/>
</dbReference>
<proteinExistence type="inferred from homology"/>
<dbReference type="InterPro" id="IPR020476">
    <property type="entry name" value="Nudix_hydrolase"/>
</dbReference>
<evidence type="ECO:0000256" key="1">
    <source>
        <dbReference type="ARBA" id="ARBA00001946"/>
    </source>
</evidence>
<comment type="caution">
    <text evidence="7">The sequence shown here is derived from an EMBL/GenBank/DDBJ whole genome shotgun (WGS) entry which is preliminary data.</text>
</comment>
<dbReference type="PANTHER" id="PTHR43046">
    <property type="entry name" value="GDP-MANNOSE MANNOSYL HYDROLASE"/>
    <property type="match status" value="1"/>
</dbReference>
<evidence type="ECO:0000256" key="4">
    <source>
        <dbReference type="ARBA" id="ARBA00022842"/>
    </source>
</evidence>
<evidence type="ECO:0000256" key="5">
    <source>
        <dbReference type="RuleBase" id="RU003476"/>
    </source>
</evidence>
<dbReference type="Pfam" id="PF00293">
    <property type="entry name" value="NUDIX"/>
    <property type="match status" value="1"/>
</dbReference>
<evidence type="ECO:0000313" key="8">
    <source>
        <dbReference type="Proteomes" id="UP000774570"/>
    </source>
</evidence>
<dbReference type="PANTHER" id="PTHR43046:SF12">
    <property type="entry name" value="GDP-MANNOSE MANNOSYL HYDROLASE"/>
    <property type="match status" value="1"/>
</dbReference>
<dbReference type="Proteomes" id="UP000774570">
    <property type="component" value="Unassembled WGS sequence"/>
</dbReference>
<dbReference type="PRINTS" id="PR00502">
    <property type="entry name" value="NUDIXFAMILY"/>
</dbReference>
<dbReference type="Gene3D" id="3.90.79.10">
    <property type="entry name" value="Nucleoside Triphosphate Pyrophosphohydrolase"/>
    <property type="match status" value="1"/>
</dbReference>
<name>A0ABS7FYU9_9ACTN</name>
<dbReference type="RefSeq" id="WP_220168543.1">
    <property type="nucleotide sequence ID" value="NZ_JAIBOA010000015.1"/>
</dbReference>
<sequence>MRLDIAVPDDGLAHDYCWNCRAERVARAAAGAWECAACGERHERVLRVDPGLAWWTGPDAEYWHATAGVFVRRADGRLLLFDRTLYPYAWTVPAGHVDAGEDPAAAASRELREETGLHVPASRLRPLEVADMPGDSCWRGADAHRWHAFVADVPAATPATVREEGRDARWLTPDEALSLPVTPPVRALLQRHPRLGA</sequence>
<dbReference type="InterPro" id="IPR015797">
    <property type="entry name" value="NUDIX_hydrolase-like_dom_sf"/>
</dbReference>
<keyword evidence="4" id="KW-0460">Magnesium</keyword>
<keyword evidence="3 5" id="KW-0378">Hydrolase</keyword>
<dbReference type="CDD" id="cd02883">
    <property type="entry name" value="NUDIX_Hydrolase"/>
    <property type="match status" value="1"/>
</dbReference>
<dbReference type="InterPro" id="IPR000086">
    <property type="entry name" value="NUDIX_hydrolase_dom"/>
</dbReference>
<dbReference type="InterPro" id="IPR020084">
    <property type="entry name" value="NUDIX_hydrolase_CS"/>
</dbReference>
<evidence type="ECO:0000259" key="6">
    <source>
        <dbReference type="PROSITE" id="PS51462"/>
    </source>
</evidence>
<keyword evidence="8" id="KW-1185">Reference proteome</keyword>
<reference evidence="7 8" key="1">
    <citation type="submission" date="2021-07" db="EMBL/GenBank/DDBJ databases">
        <title>Actinomadura sp. PM05-2 isolated from lichen.</title>
        <authorList>
            <person name="Somphong A."/>
            <person name="Phongsopitanun W."/>
            <person name="Tanasupawat S."/>
            <person name="Peongsungnone V."/>
        </authorList>
    </citation>
    <scope>NUCLEOTIDE SEQUENCE [LARGE SCALE GENOMIC DNA]</scope>
    <source>
        <strain evidence="7 8">PM05-2</strain>
    </source>
</reference>
<evidence type="ECO:0000313" key="7">
    <source>
        <dbReference type="EMBL" id="MBW8485320.1"/>
    </source>
</evidence>
<accession>A0ABS7FYU9</accession>
<protein>
    <submittedName>
        <fullName evidence="7">NUDIX hydrolase</fullName>
    </submittedName>
</protein>
<feature type="domain" description="Nudix hydrolase" evidence="6">
    <location>
        <begin position="62"/>
        <end position="193"/>
    </location>
</feature>
<comment type="similarity">
    <text evidence="2 5">Belongs to the Nudix hydrolase family.</text>
</comment>
<evidence type="ECO:0000256" key="2">
    <source>
        <dbReference type="ARBA" id="ARBA00005582"/>
    </source>
</evidence>
<gene>
    <name evidence="7" type="ORF">K1Y72_23275</name>
</gene>
<dbReference type="GO" id="GO:0016787">
    <property type="term" value="F:hydrolase activity"/>
    <property type="evidence" value="ECO:0007669"/>
    <property type="project" value="UniProtKB-KW"/>
</dbReference>
<comment type="cofactor">
    <cofactor evidence="1">
        <name>Mg(2+)</name>
        <dbReference type="ChEBI" id="CHEBI:18420"/>
    </cofactor>
</comment>
<evidence type="ECO:0000256" key="3">
    <source>
        <dbReference type="ARBA" id="ARBA00022801"/>
    </source>
</evidence>